<dbReference type="AlphaFoldDB" id="X0IRT7"/>
<evidence type="ECO:0000256" key="1">
    <source>
        <dbReference type="SAM" id="MobiDB-lite"/>
    </source>
</evidence>
<dbReference type="Proteomes" id="UP000030676">
    <property type="component" value="Unassembled WGS sequence"/>
</dbReference>
<protein>
    <submittedName>
        <fullName evidence="2">Uncharacterized protein</fullName>
    </submittedName>
</protein>
<reference evidence="2" key="2">
    <citation type="submission" date="2012-05" db="EMBL/GenBank/DDBJ databases">
        <title>The Genome Annotation of Fusarium oxysporum PHW808.</title>
        <authorList>
            <consortium name="The Broad Institute Genomics Platform"/>
            <person name="Ma L.-J."/>
            <person name="Corby-Kistler H."/>
            <person name="Broz K."/>
            <person name="Gale L.R."/>
            <person name="Jonkers W."/>
            <person name="O'Donnell K."/>
            <person name="Ploetz R."/>
            <person name="Steinberg C."/>
            <person name="Schwartz D.C."/>
            <person name="VanEtten H."/>
            <person name="Zhou S."/>
            <person name="Young S.K."/>
            <person name="Zeng Q."/>
            <person name="Gargeya S."/>
            <person name="Fitzgerald M."/>
            <person name="Abouelleil A."/>
            <person name="Alvarado L."/>
            <person name="Chapman S.B."/>
            <person name="Gainer-Dewar J."/>
            <person name="Goldberg J."/>
            <person name="Griggs A."/>
            <person name="Gujja S."/>
            <person name="Hansen M."/>
            <person name="Howarth C."/>
            <person name="Imamovic A."/>
            <person name="Ireland A."/>
            <person name="Larimer J."/>
            <person name="McCowan C."/>
            <person name="Murphy C."/>
            <person name="Pearson M."/>
            <person name="Poon T.W."/>
            <person name="Priest M."/>
            <person name="Roberts A."/>
            <person name="Saif S."/>
            <person name="Shea T."/>
            <person name="Sykes S."/>
            <person name="Wortman J."/>
            <person name="Nusbaum C."/>
            <person name="Birren B."/>
        </authorList>
    </citation>
    <scope>NUCLEOTIDE SEQUENCE</scope>
    <source>
        <strain evidence="2">54008</strain>
    </source>
</reference>
<feature type="region of interest" description="Disordered" evidence="1">
    <location>
        <begin position="1"/>
        <end position="30"/>
    </location>
</feature>
<evidence type="ECO:0000313" key="2">
    <source>
        <dbReference type="EMBL" id="EXL86831.1"/>
    </source>
</evidence>
<proteinExistence type="predicted"/>
<name>X0IRT7_FUSOX</name>
<accession>X0IRT7</accession>
<feature type="compositionally biased region" description="Basic and acidic residues" evidence="1">
    <location>
        <begin position="1"/>
        <end position="10"/>
    </location>
</feature>
<reference evidence="2" key="1">
    <citation type="submission" date="2011-11" db="EMBL/GenBank/DDBJ databases">
        <title>The Genome Sequence of Fusarium oxysporum PHW808.</title>
        <authorList>
            <consortium name="The Broad Institute Genome Sequencing Platform"/>
            <person name="Ma L.-J."/>
            <person name="Gale L.R."/>
            <person name="Schwartz D.C."/>
            <person name="Zhou S."/>
            <person name="Corby-Kistler H."/>
            <person name="Young S.K."/>
            <person name="Zeng Q."/>
            <person name="Gargeya S."/>
            <person name="Fitzgerald M."/>
            <person name="Haas B."/>
            <person name="Abouelleil A."/>
            <person name="Alvarado L."/>
            <person name="Arachchi H.M."/>
            <person name="Berlin A."/>
            <person name="Brown A."/>
            <person name="Chapman S.B."/>
            <person name="Chen Z."/>
            <person name="Dunbar C."/>
            <person name="Freedman E."/>
            <person name="Gearin G."/>
            <person name="Goldberg J."/>
            <person name="Griggs A."/>
            <person name="Gujja S."/>
            <person name="Heiman D."/>
            <person name="Howarth C."/>
            <person name="Larson L."/>
            <person name="Lui A."/>
            <person name="MacDonald P.J.P."/>
            <person name="Montmayeur A."/>
            <person name="Murphy C."/>
            <person name="Neiman D."/>
            <person name="Pearson M."/>
            <person name="Priest M."/>
            <person name="Roberts A."/>
            <person name="Saif S."/>
            <person name="Shea T."/>
            <person name="Shenoy N."/>
            <person name="Sisk P."/>
            <person name="Stolte C."/>
            <person name="Sykes S."/>
            <person name="Wortman J."/>
            <person name="Nusbaum C."/>
            <person name="Birren B."/>
        </authorList>
    </citation>
    <scope>NUCLEOTIDE SEQUENCE [LARGE SCALE GENOMIC DNA]</scope>
    <source>
        <strain evidence="2">54008</strain>
    </source>
</reference>
<gene>
    <name evidence="2" type="ORF">FOPG_01779</name>
</gene>
<dbReference type="HOGENOM" id="CLU_3406463_0_0_1"/>
<dbReference type="EMBL" id="JH658805">
    <property type="protein sequence ID" value="EXL86831.1"/>
    <property type="molecule type" value="Genomic_DNA"/>
</dbReference>
<sequence>MEGVEERGIEYDDEVQESDAPGACTSAAGH</sequence>
<organism evidence="2">
    <name type="scientific">Fusarium oxysporum f. sp. conglutinans race 2 54008</name>
    <dbReference type="NCBI Taxonomy" id="1089457"/>
    <lineage>
        <taxon>Eukaryota</taxon>
        <taxon>Fungi</taxon>
        <taxon>Dikarya</taxon>
        <taxon>Ascomycota</taxon>
        <taxon>Pezizomycotina</taxon>
        <taxon>Sordariomycetes</taxon>
        <taxon>Hypocreomycetidae</taxon>
        <taxon>Hypocreales</taxon>
        <taxon>Nectriaceae</taxon>
        <taxon>Fusarium</taxon>
        <taxon>Fusarium oxysporum species complex</taxon>
    </lineage>
</organism>